<keyword evidence="7" id="KW-0560">Oxidoreductase</keyword>
<keyword evidence="6" id="KW-0665">Pyrimidine biosynthesis</keyword>
<evidence type="ECO:0000256" key="4">
    <source>
        <dbReference type="ARBA" id="ARBA00022630"/>
    </source>
</evidence>
<comment type="cofactor">
    <cofactor evidence="1">
        <name>FMN</name>
        <dbReference type="ChEBI" id="CHEBI:58210"/>
    </cofactor>
</comment>
<dbReference type="PIRSF" id="PIRSF000164">
    <property type="entry name" value="DHO_oxidase"/>
    <property type="match status" value="1"/>
</dbReference>
<evidence type="ECO:0000256" key="2">
    <source>
        <dbReference type="ARBA" id="ARBA00003125"/>
    </source>
</evidence>
<dbReference type="Gene3D" id="3.20.20.70">
    <property type="entry name" value="Aldolase class I"/>
    <property type="match status" value="1"/>
</dbReference>
<dbReference type="SUPFAM" id="SSF51395">
    <property type="entry name" value="FMN-linked oxidoreductases"/>
    <property type="match status" value="1"/>
</dbReference>
<dbReference type="InterPro" id="IPR005720">
    <property type="entry name" value="Dihydroorotate_DH_cat"/>
</dbReference>
<gene>
    <name evidence="9" type="ORF">METZ01_LOCUS34857</name>
</gene>
<evidence type="ECO:0000256" key="3">
    <source>
        <dbReference type="ARBA" id="ARBA00004725"/>
    </source>
</evidence>
<dbReference type="InterPro" id="IPR001295">
    <property type="entry name" value="Dihydroorotate_DH_CS"/>
</dbReference>
<sequence>MIGDRLNSSLMNSPLRNFFKFSIPKNISTSLFDLEFPSPLVAASFKDDIDALFQWQLLGLGGITYKTVLKTPSDGNKRPRIQEIYYNSHYGLINSLGLPTKGLEHFVSNFDNKRILSFNRPVGISIGGNNLDEYLSVFSKIHLKVHSLDFKKVFYEINISCPNTQDGKCLSDNLENLSSLLTAIRSVSSNVVIVKVSPDSSNEDVLNICELLSNFEKCAINVGNTKHISAQSVGLNANEFSEEGGGLSGIALFKNTLKRVELVHNNSKIPIIATGGIMDYNQVKSVQGKGAVLVGMATQLVTDPFKIPQINIKLSHAL</sequence>
<dbReference type="AlphaFoldDB" id="A0A381QWT8"/>
<dbReference type="GO" id="GO:0005737">
    <property type="term" value="C:cytoplasm"/>
    <property type="evidence" value="ECO:0007669"/>
    <property type="project" value="InterPro"/>
</dbReference>
<evidence type="ECO:0000256" key="1">
    <source>
        <dbReference type="ARBA" id="ARBA00001917"/>
    </source>
</evidence>
<dbReference type="GO" id="GO:0006207">
    <property type="term" value="P:'de novo' pyrimidine nucleobase biosynthetic process"/>
    <property type="evidence" value="ECO:0007669"/>
    <property type="project" value="InterPro"/>
</dbReference>
<dbReference type="PANTHER" id="PTHR48109:SF4">
    <property type="entry name" value="DIHYDROOROTATE DEHYDROGENASE (QUINONE), MITOCHONDRIAL"/>
    <property type="match status" value="1"/>
</dbReference>
<evidence type="ECO:0000256" key="5">
    <source>
        <dbReference type="ARBA" id="ARBA00022643"/>
    </source>
</evidence>
<evidence type="ECO:0000256" key="7">
    <source>
        <dbReference type="ARBA" id="ARBA00023002"/>
    </source>
</evidence>
<organism evidence="9">
    <name type="scientific">marine metagenome</name>
    <dbReference type="NCBI Taxonomy" id="408172"/>
    <lineage>
        <taxon>unclassified sequences</taxon>
        <taxon>metagenomes</taxon>
        <taxon>ecological metagenomes</taxon>
    </lineage>
</organism>
<evidence type="ECO:0000313" key="9">
    <source>
        <dbReference type="EMBL" id="SUZ82003.1"/>
    </source>
</evidence>
<proteinExistence type="predicted"/>
<comment type="pathway">
    <text evidence="3">Pyrimidine metabolism; UMP biosynthesis via de novo pathway.</text>
</comment>
<keyword evidence="5" id="KW-0288">FMN</keyword>
<dbReference type="Pfam" id="PF01180">
    <property type="entry name" value="DHO_dh"/>
    <property type="match status" value="1"/>
</dbReference>
<comment type="function">
    <text evidence="2">Catalyzes the conversion of dihydroorotate to orotate with quinone as electron acceptor.</text>
</comment>
<dbReference type="InterPro" id="IPR050074">
    <property type="entry name" value="DHO_dehydrogenase"/>
</dbReference>
<evidence type="ECO:0000259" key="8">
    <source>
        <dbReference type="Pfam" id="PF01180"/>
    </source>
</evidence>
<dbReference type="GO" id="GO:0044205">
    <property type="term" value="P:'de novo' UMP biosynthetic process"/>
    <property type="evidence" value="ECO:0007669"/>
    <property type="project" value="UniProtKB-UniPathway"/>
</dbReference>
<protein>
    <recommendedName>
        <fullName evidence="8">Dihydroorotate dehydrogenase catalytic domain-containing protein</fullName>
    </recommendedName>
</protein>
<accession>A0A381QWT8</accession>
<reference evidence="9" key="1">
    <citation type="submission" date="2018-05" db="EMBL/GenBank/DDBJ databases">
        <authorList>
            <person name="Lanie J.A."/>
            <person name="Ng W.-L."/>
            <person name="Kazmierczak K.M."/>
            <person name="Andrzejewski T.M."/>
            <person name="Davidsen T.M."/>
            <person name="Wayne K.J."/>
            <person name="Tettelin H."/>
            <person name="Glass J.I."/>
            <person name="Rusch D."/>
            <person name="Podicherti R."/>
            <person name="Tsui H.-C.T."/>
            <person name="Winkler M.E."/>
        </authorList>
    </citation>
    <scope>NUCLEOTIDE SEQUENCE</scope>
</reference>
<dbReference type="InterPro" id="IPR012135">
    <property type="entry name" value="Dihydroorotate_DH_1_2"/>
</dbReference>
<dbReference type="GO" id="GO:0004152">
    <property type="term" value="F:dihydroorotate dehydrogenase activity"/>
    <property type="evidence" value="ECO:0007669"/>
    <property type="project" value="InterPro"/>
</dbReference>
<evidence type="ECO:0000256" key="6">
    <source>
        <dbReference type="ARBA" id="ARBA00022975"/>
    </source>
</evidence>
<dbReference type="PANTHER" id="PTHR48109">
    <property type="entry name" value="DIHYDROOROTATE DEHYDROGENASE (QUINONE), MITOCHONDRIAL-RELATED"/>
    <property type="match status" value="1"/>
</dbReference>
<name>A0A381QWT8_9ZZZZ</name>
<dbReference type="EMBL" id="UINC01001486">
    <property type="protein sequence ID" value="SUZ82003.1"/>
    <property type="molecule type" value="Genomic_DNA"/>
</dbReference>
<dbReference type="PROSITE" id="PS00912">
    <property type="entry name" value="DHODEHASE_2"/>
    <property type="match status" value="1"/>
</dbReference>
<feature type="domain" description="Dihydroorotate dehydrogenase catalytic" evidence="8">
    <location>
        <begin position="28"/>
        <end position="318"/>
    </location>
</feature>
<dbReference type="InterPro" id="IPR013785">
    <property type="entry name" value="Aldolase_TIM"/>
</dbReference>
<keyword evidence="4" id="KW-0285">Flavoprotein</keyword>
<dbReference type="UniPathway" id="UPA00070"/>